<protein>
    <recommendedName>
        <fullName evidence="4">DUF4025 domain-containing protein</fullName>
    </recommendedName>
</protein>
<reference evidence="3" key="1">
    <citation type="journal article" date="2019" name="Int. J. Syst. Evol. Microbiol.">
        <title>The Global Catalogue of Microorganisms (GCM) 10K type strain sequencing project: providing services to taxonomists for standard genome sequencing and annotation.</title>
        <authorList>
            <consortium name="The Broad Institute Genomics Platform"/>
            <consortium name="The Broad Institute Genome Sequencing Center for Infectious Disease"/>
            <person name="Wu L."/>
            <person name="Ma J."/>
        </authorList>
    </citation>
    <scope>NUCLEOTIDE SEQUENCE [LARGE SCALE GENOMIC DNA]</scope>
    <source>
        <strain evidence="3">CCUG 54822</strain>
    </source>
</reference>
<evidence type="ECO:0000256" key="1">
    <source>
        <dbReference type="SAM" id="MobiDB-lite"/>
    </source>
</evidence>
<keyword evidence="3" id="KW-1185">Reference proteome</keyword>
<sequence>MAKKKEHNEEKINTKLGGMGLYGTTSNEEIAGYKTSGDIENAGRPEKGFQEPEENDDTEPTSSIKEGDQEDY</sequence>
<dbReference type="EMBL" id="JBHTNH010000006">
    <property type="protein sequence ID" value="MFD1361103.1"/>
    <property type="molecule type" value="Genomic_DNA"/>
</dbReference>
<evidence type="ECO:0000313" key="2">
    <source>
        <dbReference type="EMBL" id="MFD1361103.1"/>
    </source>
</evidence>
<evidence type="ECO:0008006" key="4">
    <source>
        <dbReference type="Google" id="ProtNLM"/>
    </source>
</evidence>
<comment type="caution">
    <text evidence="2">The sequence shown here is derived from an EMBL/GenBank/DDBJ whole genome shotgun (WGS) entry which is preliminary data.</text>
</comment>
<evidence type="ECO:0000313" key="3">
    <source>
        <dbReference type="Proteomes" id="UP001597178"/>
    </source>
</evidence>
<dbReference type="RefSeq" id="WP_382398352.1">
    <property type="nucleotide sequence ID" value="NZ_JBHTNH010000006.1"/>
</dbReference>
<feature type="compositionally biased region" description="Basic and acidic residues" evidence="1">
    <location>
        <begin position="1"/>
        <end position="13"/>
    </location>
</feature>
<gene>
    <name evidence="2" type="ORF">ACFQ4A_05385</name>
</gene>
<dbReference type="Proteomes" id="UP001597178">
    <property type="component" value="Unassembled WGS sequence"/>
</dbReference>
<proteinExistence type="predicted"/>
<accession>A0ABW3ZSH2</accession>
<name>A0ABW3ZSH2_9BACI</name>
<organism evidence="2 3">
    <name type="scientific">Lentibacillus salinarum</name>
    <dbReference type="NCBI Taxonomy" id="446820"/>
    <lineage>
        <taxon>Bacteria</taxon>
        <taxon>Bacillati</taxon>
        <taxon>Bacillota</taxon>
        <taxon>Bacilli</taxon>
        <taxon>Bacillales</taxon>
        <taxon>Bacillaceae</taxon>
        <taxon>Lentibacillus</taxon>
    </lineage>
</organism>
<feature type="compositionally biased region" description="Basic and acidic residues" evidence="1">
    <location>
        <begin position="41"/>
        <end position="50"/>
    </location>
</feature>
<feature type="region of interest" description="Disordered" evidence="1">
    <location>
        <begin position="1"/>
        <end position="72"/>
    </location>
</feature>